<keyword evidence="2" id="KW-0560">Oxidoreductase</keyword>
<dbReference type="EMBL" id="UINC01209040">
    <property type="protein sequence ID" value="SVE31873.1"/>
    <property type="molecule type" value="Genomic_DNA"/>
</dbReference>
<organism evidence="3">
    <name type="scientific">marine metagenome</name>
    <dbReference type="NCBI Taxonomy" id="408172"/>
    <lineage>
        <taxon>unclassified sequences</taxon>
        <taxon>metagenomes</taxon>
        <taxon>ecological metagenomes</taxon>
    </lineage>
</organism>
<dbReference type="CDD" id="cd05233">
    <property type="entry name" value="SDR_c"/>
    <property type="match status" value="1"/>
</dbReference>
<dbReference type="Pfam" id="PF00106">
    <property type="entry name" value="adh_short"/>
    <property type="match status" value="1"/>
</dbReference>
<name>A0A383CII8_9ZZZZ</name>
<evidence type="ECO:0000256" key="2">
    <source>
        <dbReference type="ARBA" id="ARBA00023002"/>
    </source>
</evidence>
<evidence type="ECO:0000313" key="3">
    <source>
        <dbReference type="EMBL" id="SVE31873.1"/>
    </source>
</evidence>
<reference evidence="3" key="1">
    <citation type="submission" date="2018-05" db="EMBL/GenBank/DDBJ databases">
        <authorList>
            <person name="Lanie J.A."/>
            <person name="Ng W.-L."/>
            <person name="Kazmierczak K.M."/>
            <person name="Andrzejewski T.M."/>
            <person name="Davidsen T.M."/>
            <person name="Wayne K.J."/>
            <person name="Tettelin H."/>
            <person name="Glass J.I."/>
            <person name="Rusch D."/>
            <person name="Podicherti R."/>
            <person name="Tsui H.-C.T."/>
            <person name="Winkler M.E."/>
        </authorList>
    </citation>
    <scope>NUCLEOTIDE SEQUENCE</scope>
</reference>
<feature type="non-terminal residue" evidence="3">
    <location>
        <position position="231"/>
    </location>
</feature>
<dbReference type="PANTHER" id="PTHR42901">
    <property type="entry name" value="ALCOHOL DEHYDROGENASE"/>
    <property type="match status" value="1"/>
</dbReference>
<dbReference type="PRINTS" id="PR00081">
    <property type="entry name" value="GDHRDH"/>
</dbReference>
<dbReference type="Gene3D" id="3.40.50.720">
    <property type="entry name" value="NAD(P)-binding Rossmann-like Domain"/>
    <property type="match status" value="1"/>
</dbReference>
<proteinExistence type="inferred from homology"/>
<dbReference type="AlphaFoldDB" id="A0A383CII8"/>
<dbReference type="InterPro" id="IPR002347">
    <property type="entry name" value="SDR_fam"/>
</dbReference>
<comment type="similarity">
    <text evidence="1">Belongs to the short-chain dehydrogenases/reductases (SDR) family.</text>
</comment>
<dbReference type="PANTHER" id="PTHR42901:SF1">
    <property type="entry name" value="ALCOHOL DEHYDROGENASE"/>
    <property type="match status" value="1"/>
</dbReference>
<sequence length="231" mass="25315">MKESYALITGSSSGIGLEIAYYLAEKGFNLILTARRESLLKDISKDISLKHKVKADFVSCDLSKKEAPKEIFEYCNSKNYFVEILINNAGYGISAPFHESSMEDEEKCIRVLSISVIALTKLFIPIMMEKGGGKIMIVSSIAAFAPPSAIQSLYGPTKTFVNRFSEAINLNYNKNGISSTAVCPGYTVTNFHTASGVQDEMDRVPKFLKKSAKRIAIEGVNAMLKGKAICV</sequence>
<dbReference type="GO" id="GO:0016491">
    <property type="term" value="F:oxidoreductase activity"/>
    <property type="evidence" value="ECO:0007669"/>
    <property type="project" value="UniProtKB-KW"/>
</dbReference>
<evidence type="ECO:0008006" key="4">
    <source>
        <dbReference type="Google" id="ProtNLM"/>
    </source>
</evidence>
<dbReference type="PIRSF" id="PIRSF000126">
    <property type="entry name" value="11-beta-HSD1"/>
    <property type="match status" value="1"/>
</dbReference>
<accession>A0A383CII8</accession>
<gene>
    <name evidence="3" type="ORF">METZ01_LOCUS484727</name>
</gene>
<evidence type="ECO:0000256" key="1">
    <source>
        <dbReference type="ARBA" id="ARBA00006484"/>
    </source>
</evidence>
<protein>
    <recommendedName>
        <fullName evidence="4">Polyketide synthase</fullName>
    </recommendedName>
</protein>
<dbReference type="SUPFAM" id="SSF51735">
    <property type="entry name" value="NAD(P)-binding Rossmann-fold domains"/>
    <property type="match status" value="1"/>
</dbReference>
<dbReference type="InterPro" id="IPR036291">
    <property type="entry name" value="NAD(P)-bd_dom_sf"/>
</dbReference>